<keyword evidence="2" id="KW-1185">Reference proteome</keyword>
<protein>
    <submittedName>
        <fullName evidence="1">Uncharacterized protein</fullName>
    </submittedName>
</protein>
<gene>
    <name evidence="1" type="ORF">VNO78_34405</name>
</gene>
<accession>A0AAN9RKA9</accession>
<name>A0AAN9RKA9_PSOTE</name>
<dbReference type="PANTHER" id="PTHR11439:SF517">
    <property type="entry name" value="CYSTEINE-RICH RLK (RECEPTOR-LIKE PROTEIN KINASE) 8"/>
    <property type="match status" value="1"/>
</dbReference>
<dbReference type="PANTHER" id="PTHR11439">
    <property type="entry name" value="GAG-POL-RELATED RETROTRANSPOSON"/>
    <property type="match status" value="1"/>
</dbReference>
<reference evidence="1 2" key="1">
    <citation type="submission" date="2024-01" db="EMBL/GenBank/DDBJ databases">
        <title>The genomes of 5 underutilized Papilionoideae crops provide insights into root nodulation and disease resistanc.</title>
        <authorList>
            <person name="Jiang F."/>
        </authorList>
    </citation>
    <scope>NUCLEOTIDE SEQUENCE [LARGE SCALE GENOMIC DNA]</scope>
    <source>
        <strain evidence="1">DUOXIRENSHENG_FW03</strain>
        <tissue evidence="1">Leaves</tissue>
    </source>
</reference>
<dbReference type="EMBL" id="JAYMYS010000017">
    <property type="protein sequence ID" value="KAK7379715.1"/>
    <property type="molecule type" value="Genomic_DNA"/>
</dbReference>
<dbReference type="CDD" id="cd09272">
    <property type="entry name" value="RNase_HI_RT_Ty1"/>
    <property type="match status" value="1"/>
</dbReference>
<organism evidence="1 2">
    <name type="scientific">Psophocarpus tetragonolobus</name>
    <name type="common">Winged bean</name>
    <name type="synonym">Dolichos tetragonolobus</name>
    <dbReference type="NCBI Taxonomy" id="3891"/>
    <lineage>
        <taxon>Eukaryota</taxon>
        <taxon>Viridiplantae</taxon>
        <taxon>Streptophyta</taxon>
        <taxon>Embryophyta</taxon>
        <taxon>Tracheophyta</taxon>
        <taxon>Spermatophyta</taxon>
        <taxon>Magnoliopsida</taxon>
        <taxon>eudicotyledons</taxon>
        <taxon>Gunneridae</taxon>
        <taxon>Pentapetalae</taxon>
        <taxon>rosids</taxon>
        <taxon>fabids</taxon>
        <taxon>Fabales</taxon>
        <taxon>Fabaceae</taxon>
        <taxon>Papilionoideae</taxon>
        <taxon>50 kb inversion clade</taxon>
        <taxon>NPAAA clade</taxon>
        <taxon>indigoferoid/millettioid clade</taxon>
        <taxon>Phaseoleae</taxon>
        <taxon>Psophocarpus</taxon>
    </lineage>
</organism>
<sequence length="117" mass="13501">MLSTCEAKYVAASWCVCHAIWLRNLLGKLEQQQIGATIIRVDNKSIIELVKNPIYHDRSKHIDVCFHFIRDHVKEGNVELVHMAGRDQVADIFTKPLPTVLFNNYKKLIDMKDGRII</sequence>
<comment type="caution">
    <text evidence="1">The sequence shown here is derived from an EMBL/GenBank/DDBJ whole genome shotgun (WGS) entry which is preliminary data.</text>
</comment>
<evidence type="ECO:0000313" key="1">
    <source>
        <dbReference type="EMBL" id="KAK7379715.1"/>
    </source>
</evidence>
<dbReference type="AlphaFoldDB" id="A0AAN9RKA9"/>
<proteinExistence type="predicted"/>
<dbReference type="Proteomes" id="UP001386955">
    <property type="component" value="Unassembled WGS sequence"/>
</dbReference>
<evidence type="ECO:0000313" key="2">
    <source>
        <dbReference type="Proteomes" id="UP001386955"/>
    </source>
</evidence>